<evidence type="ECO:0000256" key="6">
    <source>
        <dbReference type="ARBA" id="ARBA00023136"/>
    </source>
</evidence>
<name>A0A3N9TLM0_9VIBR</name>
<comment type="caution">
    <text evidence="10">The sequence shown here is derived from an EMBL/GenBank/DDBJ whole genome shotgun (WGS) entry which is preliminary data.</text>
</comment>
<evidence type="ECO:0000256" key="7">
    <source>
        <dbReference type="HAMAP-Rule" id="MF_00862"/>
    </source>
</evidence>
<feature type="transmembrane region" description="Helical" evidence="7">
    <location>
        <begin position="386"/>
        <end position="405"/>
    </location>
</feature>
<evidence type="ECO:0000256" key="3">
    <source>
        <dbReference type="ARBA" id="ARBA00022475"/>
    </source>
</evidence>
<feature type="transmembrane region" description="Helical" evidence="7">
    <location>
        <begin position="345"/>
        <end position="366"/>
    </location>
</feature>
<keyword evidence="2 7" id="KW-0813">Transport</keyword>
<keyword evidence="4 7" id="KW-0812">Transmembrane</keyword>
<keyword evidence="5 7" id="KW-1133">Transmembrane helix</keyword>
<evidence type="ECO:0000256" key="5">
    <source>
        <dbReference type="ARBA" id="ARBA00022989"/>
    </source>
</evidence>
<evidence type="ECO:0000259" key="9">
    <source>
        <dbReference type="Pfam" id="PF00361"/>
    </source>
</evidence>
<feature type="transmembrane region" description="Helical" evidence="7">
    <location>
        <begin position="320"/>
        <end position="338"/>
    </location>
</feature>
<comment type="similarity">
    <text evidence="7">Belongs to the inorganic carbon transporter (TC 9.A.2) DabB family.</text>
</comment>
<dbReference type="GO" id="GO:0005886">
    <property type="term" value="C:plasma membrane"/>
    <property type="evidence" value="ECO:0007669"/>
    <property type="project" value="UniProtKB-SubCell"/>
</dbReference>
<feature type="transmembrane region" description="Helical" evidence="7">
    <location>
        <begin position="130"/>
        <end position="153"/>
    </location>
</feature>
<dbReference type="PRINTS" id="PR01434">
    <property type="entry name" value="NADHDHGNASE5"/>
</dbReference>
<dbReference type="OrthoDB" id="9768329at2"/>
<dbReference type="HAMAP" id="MF_00862">
    <property type="entry name" value="DabB"/>
    <property type="match status" value="1"/>
</dbReference>
<dbReference type="RefSeq" id="WP_124935157.1">
    <property type="nucleotide sequence ID" value="NZ_RJVQ01000001.1"/>
</dbReference>
<reference evidence="10 11" key="1">
    <citation type="submission" date="2018-11" db="EMBL/GenBank/DDBJ databases">
        <title>Vibrio LJC006 sp. nov., isolated from seawater during the bloom of the enteromorpha.</title>
        <authorList>
            <person name="Liang J."/>
        </authorList>
    </citation>
    <scope>NUCLEOTIDE SEQUENCE [LARGE SCALE GENOMIC DNA]</scope>
    <source>
        <strain evidence="10 11">LJC006</strain>
    </source>
</reference>
<dbReference type="InterPro" id="IPR003945">
    <property type="entry name" value="NU5C-like"/>
</dbReference>
<feature type="transmembrane region" description="Helical" evidence="7">
    <location>
        <begin position="293"/>
        <end position="314"/>
    </location>
</feature>
<dbReference type="GO" id="GO:0008137">
    <property type="term" value="F:NADH dehydrogenase (ubiquinone) activity"/>
    <property type="evidence" value="ECO:0007669"/>
    <property type="project" value="InterPro"/>
</dbReference>
<accession>A0A3N9TLM0</accession>
<feature type="transmembrane region" description="Helical" evidence="7">
    <location>
        <begin position="188"/>
        <end position="221"/>
    </location>
</feature>
<feature type="transmembrane region" description="Helical" evidence="7">
    <location>
        <begin position="12"/>
        <end position="30"/>
    </location>
</feature>
<dbReference type="AlphaFoldDB" id="A0A3N9TLM0"/>
<gene>
    <name evidence="7" type="primary">dabB</name>
    <name evidence="10" type="ORF">EES38_00195</name>
</gene>
<dbReference type="Proteomes" id="UP000281112">
    <property type="component" value="Unassembled WGS sequence"/>
</dbReference>
<dbReference type="Pfam" id="PF00361">
    <property type="entry name" value="Proton_antipo_M"/>
    <property type="match status" value="1"/>
</dbReference>
<dbReference type="GO" id="GO:0015990">
    <property type="term" value="P:electron transport coupled proton transport"/>
    <property type="evidence" value="ECO:0007669"/>
    <property type="project" value="TreeGrafter"/>
</dbReference>
<keyword evidence="6 7" id="KW-0472">Membrane</keyword>
<feature type="domain" description="NADH:quinone oxidoreductase/Mrp antiporter transmembrane" evidence="9">
    <location>
        <begin position="59"/>
        <end position="277"/>
    </location>
</feature>
<evidence type="ECO:0000256" key="8">
    <source>
        <dbReference type="RuleBase" id="RU000320"/>
    </source>
</evidence>
<evidence type="ECO:0000256" key="1">
    <source>
        <dbReference type="ARBA" id="ARBA00004127"/>
    </source>
</evidence>
<dbReference type="InterPro" id="IPR046396">
    <property type="entry name" value="Transporter_DabB"/>
</dbReference>
<dbReference type="EMBL" id="RJVQ01000001">
    <property type="protein sequence ID" value="RQW64505.1"/>
    <property type="molecule type" value="Genomic_DNA"/>
</dbReference>
<sequence length="456" mass="50334">MFSVFLVTPLKLMLLGLIAILGFTILRYSWVAFSGEADRSRFIRSLLMTISAVVVVIVSNHLLVFWAAWVSVSLCLHRLILFYPNRARAQLAAHKKFLLARFSELLLAGAFVALYSQFNTPYISDITAQAALLSHGTINLTIAAVLLALVALIKCAQLPMHGWLIQVVEAPTPVSALLHAGIVNLGGILLLFFAPVLALCSLACWLVIVLAGVSTIIAGLVSTTRISVKVKLAWSTSSQMGLMLVEIALGLYEMALLHLFAHSFYKAYSFLNSGNTVNHYLAAKLAGEVKPKVGHWTASLVLSCLLLAIAQWQFAVMTSAAATMLVLFALAALILPSLTRFDRAFVPRVIITLLFAAGLLTLYTTAKHHLAVLVGLDTPLNIYADIFVALLFASLFSLSIALQYWPHIRWVKRLFIWLNAGAYLDEWATRLTLKWWPSESLIKLQHEQWQEKPEAK</sequence>
<evidence type="ECO:0000256" key="2">
    <source>
        <dbReference type="ARBA" id="ARBA00022448"/>
    </source>
</evidence>
<evidence type="ECO:0000313" key="10">
    <source>
        <dbReference type="EMBL" id="RQW64505.1"/>
    </source>
</evidence>
<dbReference type="InterPro" id="IPR001750">
    <property type="entry name" value="ND/Mrp_TM"/>
</dbReference>
<comment type="subunit">
    <text evidence="7">Forms a complex with DabA.</text>
</comment>
<proteinExistence type="inferred from homology"/>
<dbReference type="PANTHER" id="PTHR42829:SF1">
    <property type="entry name" value="INORGANIC CARBON TRANSPORTER SUBUNIT DABB-RELATED"/>
    <property type="match status" value="1"/>
</dbReference>
<dbReference type="GO" id="GO:0042773">
    <property type="term" value="P:ATP synthesis coupled electron transport"/>
    <property type="evidence" value="ECO:0007669"/>
    <property type="project" value="InterPro"/>
</dbReference>
<protein>
    <recommendedName>
        <fullName evidence="7">Probable inorganic carbon transporter subunit DabB</fullName>
    </recommendedName>
</protein>
<dbReference type="PANTHER" id="PTHR42829">
    <property type="entry name" value="NADH-UBIQUINONE OXIDOREDUCTASE CHAIN 5"/>
    <property type="match status" value="1"/>
</dbReference>
<feature type="transmembrane region" description="Helical" evidence="7">
    <location>
        <begin position="42"/>
        <end position="59"/>
    </location>
</feature>
<organism evidence="10 11">
    <name type="scientific">Vibrio viridaestus</name>
    <dbReference type="NCBI Taxonomy" id="2487322"/>
    <lineage>
        <taxon>Bacteria</taxon>
        <taxon>Pseudomonadati</taxon>
        <taxon>Pseudomonadota</taxon>
        <taxon>Gammaproteobacteria</taxon>
        <taxon>Vibrionales</taxon>
        <taxon>Vibrionaceae</taxon>
        <taxon>Vibrio</taxon>
    </lineage>
</organism>
<evidence type="ECO:0000313" key="11">
    <source>
        <dbReference type="Proteomes" id="UP000281112"/>
    </source>
</evidence>
<feature type="transmembrane region" description="Helical" evidence="7">
    <location>
        <begin position="97"/>
        <end position="118"/>
    </location>
</feature>
<keyword evidence="11" id="KW-1185">Reference proteome</keyword>
<keyword evidence="3 7" id="KW-1003">Cell membrane</keyword>
<evidence type="ECO:0000256" key="4">
    <source>
        <dbReference type="ARBA" id="ARBA00022692"/>
    </source>
</evidence>
<dbReference type="NCBIfam" id="NF006029">
    <property type="entry name" value="PRK08168.1"/>
    <property type="match status" value="1"/>
</dbReference>
<dbReference type="GO" id="GO:0003954">
    <property type="term" value="F:NADH dehydrogenase activity"/>
    <property type="evidence" value="ECO:0007669"/>
    <property type="project" value="TreeGrafter"/>
</dbReference>
<feature type="transmembrane region" description="Helical" evidence="7">
    <location>
        <begin position="241"/>
        <end position="261"/>
    </location>
</feature>
<dbReference type="GO" id="GO:0012505">
    <property type="term" value="C:endomembrane system"/>
    <property type="evidence" value="ECO:0007669"/>
    <property type="project" value="UniProtKB-SubCell"/>
</dbReference>
<comment type="subcellular location">
    <subcellularLocation>
        <location evidence="7">Cell membrane</location>
        <topology evidence="7">Multi-pass membrane protein</topology>
    </subcellularLocation>
    <subcellularLocation>
        <location evidence="1">Endomembrane system</location>
        <topology evidence="1">Multi-pass membrane protein</topology>
    </subcellularLocation>
    <subcellularLocation>
        <location evidence="8">Membrane</location>
        <topology evidence="8">Multi-pass membrane protein</topology>
    </subcellularLocation>
</comment>
<comment type="function">
    <text evidence="7">Part of an energy-coupled inorganic carbon pump.</text>
</comment>